<dbReference type="InterPro" id="IPR032675">
    <property type="entry name" value="LRR_dom_sf"/>
</dbReference>
<reference evidence="3 4" key="1">
    <citation type="journal article" date="2023" name="G3 (Bethesda)">
        <title>A chromosome-length genome assembly and annotation of blackberry (Rubus argutus, cv. 'Hillquist').</title>
        <authorList>
            <person name="Bruna T."/>
            <person name="Aryal R."/>
            <person name="Dudchenko O."/>
            <person name="Sargent D.J."/>
            <person name="Mead D."/>
            <person name="Buti M."/>
            <person name="Cavallini A."/>
            <person name="Hytonen T."/>
            <person name="Andres J."/>
            <person name="Pham M."/>
            <person name="Weisz D."/>
            <person name="Mascagni F."/>
            <person name="Usai G."/>
            <person name="Natali L."/>
            <person name="Bassil N."/>
            <person name="Fernandez G.E."/>
            <person name="Lomsadze A."/>
            <person name="Armour M."/>
            <person name="Olukolu B."/>
            <person name="Poorten T."/>
            <person name="Britton C."/>
            <person name="Davik J."/>
            <person name="Ashrafi H."/>
            <person name="Aiden E.L."/>
            <person name="Borodovsky M."/>
            <person name="Worthington M."/>
        </authorList>
    </citation>
    <scope>NUCLEOTIDE SEQUENCE [LARGE SCALE GENOMIC DNA]</scope>
    <source>
        <strain evidence="3">PI 553951</strain>
    </source>
</reference>
<evidence type="ECO:0000256" key="1">
    <source>
        <dbReference type="ARBA" id="ARBA00022821"/>
    </source>
</evidence>
<evidence type="ECO:0000313" key="4">
    <source>
        <dbReference type="Proteomes" id="UP001457282"/>
    </source>
</evidence>
<dbReference type="Pfam" id="PF23286">
    <property type="entry name" value="LRR_13"/>
    <property type="match status" value="1"/>
</dbReference>
<dbReference type="PANTHER" id="PTHR47186:SF63">
    <property type="entry name" value="C-JID DOMAIN-CONTAINING PROTEIN"/>
    <property type="match status" value="1"/>
</dbReference>
<dbReference type="Gene3D" id="3.80.10.10">
    <property type="entry name" value="Ribonuclease Inhibitor"/>
    <property type="match status" value="1"/>
</dbReference>
<name>A0AAW1VWB7_RUBAR</name>
<sequence length="127" mass="14340">MEKLEDLWLSVTAIKEVPSSINNLTGLRKLYLTGCKELERLPGTIHIKSLQHLSLLGCSKIDKFPQISEEMEKLEDLVLSETAIKEAPSSINNLTGFRLRKLYLADCKELERLPSTIDIKSLQQLSS</sequence>
<evidence type="ECO:0000259" key="2">
    <source>
        <dbReference type="Pfam" id="PF23286"/>
    </source>
</evidence>
<evidence type="ECO:0000313" key="3">
    <source>
        <dbReference type="EMBL" id="KAK9911361.1"/>
    </source>
</evidence>
<comment type="caution">
    <text evidence="3">The sequence shown here is derived from an EMBL/GenBank/DDBJ whole genome shotgun (WGS) entry which is preliminary data.</text>
</comment>
<keyword evidence="4" id="KW-1185">Reference proteome</keyword>
<accession>A0AAW1VWB7</accession>
<gene>
    <name evidence="3" type="ORF">M0R45_035277</name>
</gene>
<dbReference type="SUPFAM" id="SSF52058">
    <property type="entry name" value="L domain-like"/>
    <property type="match status" value="1"/>
</dbReference>
<keyword evidence="1" id="KW-0611">Plant defense</keyword>
<organism evidence="3 4">
    <name type="scientific">Rubus argutus</name>
    <name type="common">Southern blackberry</name>
    <dbReference type="NCBI Taxonomy" id="59490"/>
    <lineage>
        <taxon>Eukaryota</taxon>
        <taxon>Viridiplantae</taxon>
        <taxon>Streptophyta</taxon>
        <taxon>Embryophyta</taxon>
        <taxon>Tracheophyta</taxon>
        <taxon>Spermatophyta</taxon>
        <taxon>Magnoliopsida</taxon>
        <taxon>eudicotyledons</taxon>
        <taxon>Gunneridae</taxon>
        <taxon>Pentapetalae</taxon>
        <taxon>rosids</taxon>
        <taxon>fabids</taxon>
        <taxon>Rosales</taxon>
        <taxon>Rosaceae</taxon>
        <taxon>Rosoideae</taxon>
        <taxon>Rosoideae incertae sedis</taxon>
        <taxon>Rubus</taxon>
    </lineage>
</organism>
<dbReference type="InterPro" id="IPR058546">
    <property type="entry name" value="RPS4B/Roq1-like_LRR"/>
</dbReference>
<dbReference type="EMBL" id="JBEDUW010000007">
    <property type="protein sequence ID" value="KAK9911361.1"/>
    <property type="molecule type" value="Genomic_DNA"/>
</dbReference>
<dbReference type="PANTHER" id="PTHR47186">
    <property type="entry name" value="LEUCINE-RICH REPEAT-CONTAINING PROTEIN 57"/>
    <property type="match status" value="1"/>
</dbReference>
<dbReference type="Proteomes" id="UP001457282">
    <property type="component" value="Unassembled WGS sequence"/>
</dbReference>
<feature type="domain" description="Disease resistance protein RPS4B/Roq1-like leucine-rich repeats" evidence="2">
    <location>
        <begin position="48"/>
        <end position="117"/>
    </location>
</feature>
<protein>
    <recommendedName>
        <fullName evidence="2">Disease resistance protein RPS4B/Roq1-like leucine-rich repeats domain-containing protein</fullName>
    </recommendedName>
</protein>
<dbReference type="AlphaFoldDB" id="A0AAW1VWB7"/>
<proteinExistence type="predicted"/>